<accession>A0A3G4ZUK4</accession>
<name>A0A3G4ZUK4_9VIRU</name>
<feature type="transmembrane region" description="Helical" evidence="1">
    <location>
        <begin position="25"/>
        <end position="49"/>
    </location>
</feature>
<evidence type="ECO:0000313" key="2">
    <source>
        <dbReference type="EMBL" id="AYV78575.1"/>
    </source>
</evidence>
<sequence length="105" mass="12207">MTNMHEDQDKYTTYIKSLSFVKRKIYGTILILIALGMLIVMILLIIGIINSNESKFNPWNLGYLVIYPPSYLILTCGIDLLFYKEEKPNNERKETDNQESKIDIS</sequence>
<feature type="transmembrane region" description="Helical" evidence="1">
    <location>
        <begin position="61"/>
        <end position="83"/>
    </location>
</feature>
<evidence type="ECO:0000256" key="1">
    <source>
        <dbReference type="SAM" id="Phobius"/>
    </source>
</evidence>
<protein>
    <submittedName>
        <fullName evidence="2">Uncharacterized protein</fullName>
    </submittedName>
</protein>
<gene>
    <name evidence="2" type="ORF">Edafosvirus19_2</name>
</gene>
<reference evidence="2" key="1">
    <citation type="submission" date="2018-10" db="EMBL/GenBank/DDBJ databases">
        <title>Hidden diversity of soil giant viruses.</title>
        <authorList>
            <person name="Schulz F."/>
            <person name="Alteio L."/>
            <person name="Goudeau D."/>
            <person name="Ryan E.M."/>
            <person name="Malmstrom R.R."/>
            <person name="Blanchard J."/>
            <person name="Woyke T."/>
        </authorList>
    </citation>
    <scope>NUCLEOTIDE SEQUENCE</scope>
    <source>
        <strain evidence="2">EDV1</strain>
    </source>
</reference>
<proteinExistence type="predicted"/>
<organism evidence="2">
    <name type="scientific">Edafosvirus sp</name>
    <dbReference type="NCBI Taxonomy" id="2487765"/>
    <lineage>
        <taxon>Viruses</taxon>
        <taxon>Varidnaviria</taxon>
        <taxon>Bamfordvirae</taxon>
        <taxon>Nucleocytoviricota</taxon>
        <taxon>Megaviricetes</taxon>
        <taxon>Imitervirales</taxon>
        <taxon>Mimiviridae</taxon>
        <taxon>Klosneuvirinae</taxon>
    </lineage>
</organism>
<keyword evidence="1" id="KW-1133">Transmembrane helix</keyword>
<keyword evidence="1" id="KW-0812">Transmembrane</keyword>
<dbReference type="EMBL" id="MK072084">
    <property type="protein sequence ID" value="AYV78575.1"/>
    <property type="molecule type" value="Genomic_DNA"/>
</dbReference>
<keyword evidence="1" id="KW-0472">Membrane</keyword>